<proteinExistence type="inferred from homology"/>
<dbReference type="InterPro" id="IPR039429">
    <property type="entry name" value="SHMT-like_dom"/>
</dbReference>
<accession>A0ABW2CZ07</accession>
<comment type="cofactor">
    <cofactor evidence="1">
        <name>pyridoxal 5'-phosphate</name>
        <dbReference type="ChEBI" id="CHEBI:597326"/>
    </cofactor>
</comment>
<evidence type="ECO:0000313" key="7">
    <source>
        <dbReference type="Proteomes" id="UP001596380"/>
    </source>
</evidence>
<feature type="domain" description="Serine hydroxymethyltransferase-like" evidence="5">
    <location>
        <begin position="40"/>
        <end position="408"/>
    </location>
</feature>
<evidence type="ECO:0000256" key="1">
    <source>
        <dbReference type="ARBA" id="ARBA00001933"/>
    </source>
</evidence>
<reference evidence="7" key="1">
    <citation type="journal article" date="2019" name="Int. J. Syst. Evol. Microbiol.">
        <title>The Global Catalogue of Microorganisms (GCM) 10K type strain sequencing project: providing services to taxonomists for standard genome sequencing and annotation.</title>
        <authorList>
            <consortium name="The Broad Institute Genomics Platform"/>
            <consortium name="The Broad Institute Genome Sequencing Center for Infectious Disease"/>
            <person name="Wu L."/>
            <person name="Ma J."/>
        </authorList>
    </citation>
    <scope>NUCLEOTIDE SEQUENCE [LARGE SCALE GENOMIC DNA]</scope>
    <source>
        <strain evidence="7">JCM 3369</strain>
    </source>
</reference>
<feature type="region of interest" description="Disordered" evidence="4">
    <location>
        <begin position="139"/>
        <end position="158"/>
    </location>
</feature>
<dbReference type="RefSeq" id="WP_160822742.1">
    <property type="nucleotide sequence ID" value="NZ_JBHSXS010000067.1"/>
</dbReference>
<organism evidence="6 7">
    <name type="scientific">Actinomadura yumaensis</name>
    <dbReference type="NCBI Taxonomy" id="111807"/>
    <lineage>
        <taxon>Bacteria</taxon>
        <taxon>Bacillati</taxon>
        <taxon>Actinomycetota</taxon>
        <taxon>Actinomycetes</taxon>
        <taxon>Streptosporangiales</taxon>
        <taxon>Thermomonosporaceae</taxon>
        <taxon>Actinomadura</taxon>
    </lineage>
</organism>
<comment type="similarity">
    <text evidence="2">Belongs to the SHMT family.</text>
</comment>
<protein>
    <submittedName>
        <fullName evidence="6">Serine hydroxymethyltransferase</fullName>
        <ecNumber evidence="6">2.1.2.1</ecNumber>
    </submittedName>
</protein>
<keyword evidence="3" id="KW-0663">Pyridoxal phosphate</keyword>
<evidence type="ECO:0000256" key="2">
    <source>
        <dbReference type="ARBA" id="ARBA00006376"/>
    </source>
</evidence>
<dbReference type="GO" id="GO:0004372">
    <property type="term" value="F:glycine hydroxymethyltransferase activity"/>
    <property type="evidence" value="ECO:0007669"/>
    <property type="project" value="UniProtKB-EC"/>
</dbReference>
<gene>
    <name evidence="6" type="primary">glyA</name>
    <name evidence="6" type="ORF">ACFQKB_45425</name>
</gene>
<keyword evidence="6" id="KW-0808">Transferase</keyword>
<dbReference type="EC" id="2.1.2.1" evidence="6"/>
<keyword evidence="7" id="KW-1185">Reference proteome</keyword>
<dbReference type="InterPro" id="IPR015424">
    <property type="entry name" value="PyrdxlP-dep_Trfase"/>
</dbReference>
<evidence type="ECO:0000259" key="5">
    <source>
        <dbReference type="Pfam" id="PF00464"/>
    </source>
</evidence>
<comment type="caution">
    <text evidence="6">The sequence shown here is derived from an EMBL/GenBank/DDBJ whole genome shotgun (WGS) entry which is preliminary data.</text>
</comment>
<name>A0ABW2CZ07_9ACTN</name>
<dbReference type="InterPro" id="IPR015421">
    <property type="entry name" value="PyrdxlP-dep_Trfase_major"/>
</dbReference>
<evidence type="ECO:0000313" key="6">
    <source>
        <dbReference type="EMBL" id="MFC6887074.1"/>
    </source>
</evidence>
<feature type="region of interest" description="Disordered" evidence="4">
    <location>
        <begin position="437"/>
        <end position="482"/>
    </location>
</feature>
<dbReference type="InterPro" id="IPR015422">
    <property type="entry name" value="PyrdxlP-dep_Trfase_small"/>
</dbReference>
<dbReference type="Gene3D" id="3.40.640.10">
    <property type="entry name" value="Type I PLP-dependent aspartate aminotransferase-like (Major domain)"/>
    <property type="match status" value="1"/>
</dbReference>
<dbReference type="InterPro" id="IPR049943">
    <property type="entry name" value="Ser_HO-MeTrfase-like"/>
</dbReference>
<dbReference type="Gene3D" id="3.90.1150.10">
    <property type="entry name" value="Aspartate Aminotransferase, domain 1"/>
    <property type="match status" value="1"/>
</dbReference>
<evidence type="ECO:0000256" key="4">
    <source>
        <dbReference type="SAM" id="MobiDB-lite"/>
    </source>
</evidence>
<dbReference type="EMBL" id="JBHSXS010000067">
    <property type="protein sequence ID" value="MFC6887074.1"/>
    <property type="molecule type" value="Genomic_DNA"/>
</dbReference>
<evidence type="ECO:0000256" key="3">
    <source>
        <dbReference type="ARBA" id="ARBA00022898"/>
    </source>
</evidence>
<dbReference type="Proteomes" id="UP001596380">
    <property type="component" value="Unassembled WGS sequence"/>
</dbReference>
<dbReference type="Pfam" id="PF00464">
    <property type="entry name" value="SHMT"/>
    <property type="match status" value="1"/>
</dbReference>
<feature type="compositionally biased region" description="Low complexity" evidence="4">
    <location>
        <begin position="453"/>
        <end position="474"/>
    </location>
</feature>
<dbReference type="PANTHER" id="PTHR11680">
    <property type="entry name" value="SERINE HYDROXYMETHYLTRANSFERASE"/>
    <property type="match status" value="1"/>
</dbReference>
<dbReference type="InterPro" id="IPR001085">
    <property type="entry name" value="Ser_HO-MeTrfase"/>
</dbReference>
<dbReference type="SUPFAM" id="SSF53383">
    <property type="entry name" value="PLP-dependent transferases"/>
    <property type="match status" value="1"/>
</dbReference>
<dbReference type="PIRSF" id="PIRSF000412">
    <property type="entry name" value="SHMT"/>
    <property type="match status" value="1"/>
</dbReference>
<sequence length="482" mass="51409">MTFTKGTEHDREALRAAREFLDEHGGAGAAARVHELVRRNGRWRGQKCVNLIAAESPTSPAVRALLSSEIGTRASGGHIGADSRCFPGLRHADEVEALCVELLKEAFGAGWADQRMLGGMAGCMVAYTALARPGDLMMSVPPPAGGDSSGRSDGPGGARGLRVADIPFDLDELEVDLDAFRREAERLRPRLVSLNQTMVLFPLPVRELKETVAPWGGRLYFDGAHQAGLIAGGCHPNPLDEGADILTGSSGKTFSGPQGGIIAWNDPDLTEPVSTAIFPVLTGSHQMNRVAALAVATAEMLEFGADYMRRTVANARSFARSLADQGFRVLCANRGYTRTHQVMADVRSLGGGLAVARTLEEANIMVNKMLLPSDPDSPDAEPGGIRIGTTEVTRLGFGAAELDAVARLMRRALIEREPVNRIRREVEDLRSGFQTLHYTFGTGAPRPRRPTESAESAEPAVEPAESAESAEVAAKPSGQTSA</sequence>
<dbReference type="PANTHER" id="PTHR11680:SF35">
    <property type="entry name" value="SERINE HYDROXYMETHYLTRANSFERASE 1"/>
    <property type="match status" value="1"/>
</dbReference>